<dbReference type="RefSeq" id="WP_074234448.1">
    <property type="nucleotide sequence ID" value="NZ_FSRK01000001.1"/>
</dbReference>
<reference evidence="2" key="1">
    <citation type="submission" date="2016-11" db="EMBL/GenBank/DDBJ databases">
        <authorList>
            <person name="Varghese N."/>
            <person name="Submissions S."/>
        </authorList>
    </citation>
    <scope>NUCLEOTIDE SEQUENCE [LARGE SCALE GENOMIC DNA]</scope>
    <source>
        <strain evidence="2">DSM 27623</strain>
    </source>
</reference>
<accession>A0A1N6G171</accession>
<dbReference type="STRING" id="1416779.SAMN05444409_1595"/>
<evidence type="ECO:0000313" key="2">
    <source>
        <dbReference type="Proteomes" id="UP000185207"/>
    </source>
</evidence>
<proteinExistence type="predicted"/>
<sequence>MLVQAQLKSTVDADHRSDWCTAQGEAEAKRLARENYVAKYPHDDLANTTYVTKPAVGSKSAEDGESLDEMVVSFRSTVKEHSLNNIGARLMLKEDSGDDLFSLVQESKKAPGSTSIVAVDTTGPETSGGNPNAEALAIYNDMLVLSSLANVVSMKSLYDDHPEKYDITIPQQATAFVRAQAVNLNDTFTRRLGAYAIPGETTSQHYSKEVTSVDLHLDFLTEIFGSFNFPKAAFDKLDGILTQVKNSLANLKVSFESEDETLDHMIFTNYIEPIEVPGIKDPVLTGKIRMFYLKINQHSWKASVGKSSVAKISFTMDFFDTIFTINSQLVRTDTSTIAELIKNFTNHSFEDMKKLTSPAVVKK</sequence>
<evidence type="ECO:0000313" key="1">
    <source>
        <dbReference type="EMBL" id="SIO01305.1"/>
    </source>
</evidence>
<keyword evidence="2" id="KW-1185">Reference proteome</keyword>
<dbReference type="OrthoDB" id="9885696at2"/>
<protein>
    <submittedName>
        <fullName evidence="1">Uncharacterized protein</fullName>
    </submittedName>
</protein>
<name>A0A1N6G171_9FLAO</name>
<organism evidence="1 2">
    <name type="scientific">Epilithonimonas zeae</name>
    <dbReference type="NCBI Taxonomy" id="1416779"/>
    <lineage>
        <taxon>Bacteria</taxon>
        <taxon>Pseudomonadati</taxon>
        <taxon>Bacteroidota</taxon>
        <taxon>Flavobacteriia</taxon>
        <taxon>Flavobacteriales</taxon>
        <taxon>Weeksellaceae</taxon>
        <taxon>Chryseobacterium group</taxon>
        <taxon>Epilithonimonas</taxon>
    </lineage>
</organism>
<dbReference type="Proteomes" id="UP000185207">
    <property type="component" value="Unassembled WGS sequence"/>
</dbReference>
<dbReference type="AlphaFoldDB" id="A0A1N6G171"/>
<gene>
    <name evidence="1" type="ORF">SAMN05444409_1595</name>
</gene>
<dbReference type="EMBL" id="FSRK01000001">
    <property type="protein sequence ID" value="SIO01305.1"/>
    <property type="molecule type" value="Genomic_DNA"/>
</dbReference>